<dbReference type="Proteomes" id="UP000186817">
    <property type="component" value="Unassembled WGS sequence"/>
</dbReference>
<dbReference type="AlphaFoldDB" id="A0A1Q9C2S8"/>
<reference evidence="1 2" key="1">
    <citation type="submission" date="2016-02" db="EMBL/GenBank/DDBJ databases">
        <title>Genome analysis of coral dinoflagellate symbionts highlights evolutionary adaptations to a symbiotic lifestyle.</title>
        <authorList>
            <person name="Aranda M."/>
            <person name="Li Y."/>
            <person name="Liew Y.J."/>
            <person name="Baumgarten S."/>
            <person name="Simakov O."/>
            <person name="Wilson M."/>
            <person name="Piel J."/>
            <person name="Ashoor H."/>
            <person name="Bougouffa S."/>
            <person name="Bajic V.B."/>
            <person name="Ryu T."/>
            <person name="Ravasi T."/>
            <person name="Bayer T."/>
            <person name="Micklem G."/>
            <person name="Kim H."/>
            <person name="Bhak J."/>
            <person name="Lajeunesse T.C."/>
            <person name="Voolstra C.R."/>
        </authorList>
    </citation>
    <scope>NUCLEOTIDE SEQUENCE [LARGE SCALE GENOMIC DNA]</scope>
    <source>
        <strain evidence="1 2">CCMP2467</strain>
    </source>
</reference>
<dbReference type="EMBL" id="LSRX01001814">
    <property type="protein sequence ID" value="OLP77225.1"/>
    <property type="molecule type" value="Genomic_DNA"/>
</dbReference>
<protein>
    <submittedName>
        <fullName evidence="1">Uncharacterized protein</fullName>
    </submittedName>
</protein>
<name>A0A1Q9C2S8_SYMMI</name>
<evidence type="ECO:0000313" key="1">
    <source>
        <dbReference type="EMBL" id="OLP77225.1"/>
    </source>
</evidence>
<keyword evidence="2" id="KW-1185">Reference proteome</keyword>
<gene>
    <name evidence="1" type="ORF">AK812_SmicGene42734</name>
</gene>
<accession>A0A1Q9C2S8</accession>
<proteinExistence type="predicted"/>
<comment type="caution">
    <text evidence="1">The sequence shown here is derived from an EMBL/GenBank/DDBJ whole genome shotgun (WGS) entry which is preliminary data.</text>
</comment>
<evidence type="ECO:0000313" key="2">
    <source>
        <dbReference type="Proteomes" id="UP000186817"/>
    </source>
</evidence>
<organism evidence="1 2">
    <name type="scientific">Symbiodinium microadriaticum</name>
    <name type="common">Dinoflagellate</name>
    <name type="synonym">Zooxanthella microadriatica</name>
    <dbReference type="NCBI Taxonomy" id="2951"/>
    <lineage>
        <taxon>Eukaryota</taxon>
        <taxon>Sar</taxon>
        <taxon>Alveolata</taxon>
        <taxon>Dinophyceae</taxon>
        <taxon>Suessiales</taxon>
        <taxon>Symbiodiniaceae</taxon>
        <taxon>Symbiodinium</taxon>
    </lineage>
</organism>
<sequence>MRKPLMNSRKWVVTLFMGEEDLGHDPLKLVAKEGKMLLEVDVKRAKLWDIHRHNAVYQVLLWAAATGRVSDVIGSPLADTWINSSVEGREQCFRSRKTMEEPYGPKGLPPLQQQHLDKETANMAKQMLIWMIASVCAKGPVEFLLELPAALPHLHDEESLHPSLAMADAETSDVQSSDRMETKAEVRGCPSGAEVWEETGKTLGSGAMGKVVEVESKGEWVVSDVVNLYPNTWQPHIIFISSVRCSLALHVQASRVRLLELTTGPVASRALFETFNQYLVPLIDQLNDARVVVGCVADVELGEISFRCVGREHGLSSGVDLAWRGLNALDIGSLGMAKAEAPHVCAGNAVGSNLYCHCNLQVEEPAIRQERRFFMACSHFQIRAGAVPPPGNRGILEQPLGEVRGMTDGLFHFVAKLTSTPSLKQLSATMKAAQALQTRLLAGVPPETEPMHAKQEPPLHSGGKYAMKLPFEGAVEEAELEVKVMRAARQQHCRHVISLTAASPCVSTGNYRWGV</sequence>